<name>A0A6I6G498_9BACT</name>
<organism evidence="1 2">
    <name type="scientific">Phnomibacter ginsenosidimutans</name>
    <dbReference type="NCBI Taxonomy" id="2676868"/>
    <lineage>
        <taxon>Bacteria</taxon>
        <taxon>Pseudomonadati</taxon>
        <taxon>Bacteroidota</taxon>
        <taxon>Chitinophagia</taxon>
        <taxon>Chitinophagales</taxon>
        <taxon>Chitinophagaceae</taxon>
        <taxon>Phnomibacter</taxon>
    </lineage>
</organism>
<keyword evidence="2" id="KW-1185">Reference proteome</keyword>
<sequence>MPYLDTYTTPLTAATAAHLLRRATAGPRKPEISAFTGLTATEAYDSLLANVQYYPEPVIHLDTGNAGFGTALNSGAPFDTDSNFGKVQSVRFWWLGLMANQSRPPSLLEKLALFWQNHFVVSSEVVTEYRFVWRYLNLIRDNALGNFRSFVKQVTIDPAMLEYLNGNQNVNGAPNENYARELQELFTVGEKDFYGNANYTEQDVKEAARVLTGWRHYNYWWNGTTSIYSAFQLNRHDTGNKTFSAKYNNAVITGNNTTNAGNVEVDALVSMLLNHPETPKFICRKLYRWYVNPNVTEEIENNVIIPLANFFKSPGNNFQIEPVLRKLLTSDIFFDISNRGAILKSPIELIIGAYRLFNLPPPNAATEPGPAEKYLGNVWWNTLSMQMPITAQSSVFGYEPYYLASRSKGWLSSATLALRYQFADTLIWPWLQVTPSYKLGLDLVGWATSLQPNFGNVAASAAITTEQILASFSEHMFVFPLSTAQQNFLIDTIMMQGIPRSSWIFEWNRYRQTPANLDNYNSVRWRLSLLMRYMLRMAEFQIS</sequence>
<dbReference type="Proteomes" id="UP000426027">
    <property type="component" value="Chromosome"/>
</dbReference>
<dbReference type="EMBL" id="CP046566">
    <property type="protein sequence ID" value="QGW26857.1"/>
    <property type="molecule type" value="Genomic_DNA"/>
</dbReference>
<dbReference type="RefSeq" id="WP_157476022.1">
    <property type="nucleotide sequence ID" value="NZ_CP046566.1"/>
</dbReference>
<dbReference type="AlphaFoldDB" id="A0A6I6G498"/>
<evidence type="ECO:0000313" key="1">
    <source>
        <dbReference type="EMBL" id="QGW26857.1"/>
    </source>
</evidence>
<dbReference type="KEGG" id="fls:GLV81_00970"/>
<accession>A0A6I6G498</accession>
<proteinExistence type="predicted"/>
<reference evidence="1 2" key="1">
    <citation type="submission" date="2019-11" db="EMBL/GenBank/DDBJ databases">
        <authorList>
            <person name="Im W.T."/>
        </authorList>
    </citation>
    <scope>NUCLEOTIDE SEQUENCE [LARGE SCALE GENOMIC DNA]</scope>
    <source>
        <strain evidence="1 2">SB-02</strain>
    </source>
</reference>
<evidence type="ECO:0000313" key="2">
    <source>
        <dbReference type="Proteomes" id="UP000426027"/>
    </source>
</evidence>
<dbReference type="InterPro" id="IPR014917">
    <property type="entry name" value="DUF1800"/>
</dbReference>
<dbReference type="Pfam" id="PF08811">
    <property type="entry name" value="DUF1800"/>
    <property type="match status" value="1"/>
</dbReference>
<protein>
    <submittedName>
        <fullName evidence="1">DUF1800 family protein</fullName>
    </submittedName>
</protein>
<gene>
    <name evidence="1" type="ORF">GLV81_00970</name>
</gene>